<keyword evidence="3 6" id="KW-0812">Transmembrane</keyword>
<feature type="transmembrane region" description="Helical" evidence="6">
    <location>
        <begin position="126"/>
        <end position="145"/>
    </location>
</feature>
<feature type="transmembrane region" description="Helical" evidence="6">
    <location>
        <begin position="157"/>
        <end position="178"/>
    </location>
</feature>
<feature type="transmembrane region" description="Helical" evidence="6">
    <location>
        <begin position="466"/>
        <end position="489"/>
    </location>
</feature>
<keyword evidence="5 6" id="KW-0472">Membrane</keyword>
<feature type="transmembrane region" description="Helical" evidence="6">
    <location>
        <begin position="48"/>
        <end position="66"/>
    </location>
</feature>
<gene>
    <name evidence="7" type="ordered locus">Cag_0469</name>
</gene>
<evidence type="ECO:0000256" key="4">
    <source>
        <dbReference type="ARBA" id="ARBA00022989"/>
    </source>
</evidence>
<dbReference type="PANTHER" id="PTHR30250">
    <property type="entry name" value="PST FAMILY PREDICTED COLANIC ACID TRANSPORTER"/>
    <property type="match status" value="1"/>
</dbReference>
<dbReference type="HOGENOM" id="CLU_022017_7_2_10"/>
<dbReference type="AlphaFoldDB" id="Q3ATD3"/>
<dbReference type="InterPro" id="IPR050833">
    <property type="entry name" value="Poly_Biosynth_Transport"/>
</dbReference>
<dbReference type="EMBL" id="CP000108">
    <property type="protein sequence ID" value="ABB27742.1"/>
    <property type="molecule type" value="Genomic_DNA"/>
</dbReference>
<feature type="transmembrane region" description="Helical" evidence="6">
    <location>
        <begin position="184"/>
        <end position="204"/>
    </location>
</feature>
<evidence type="ECO:0000256" key="3">
    <source>
        <dbReference type="ARBA" id="ARBA00022692"/>
    </source>
</evidence>
<feature type="transmembrane region" description="Helical" evidence="6">
    <location>
        <begin position="443"/>
        <end position="460"/>
    </location>
</feature>
<dbReference type="InterPro" id="IPR002797">
    <property type="entry name" value="Polysacc_synth"/>
</dbReference>
<feature type="transmembrane region" description="Helical" evidence="6">
    <location>
        <begin position="310"/>
        <end position="329"/>
    </location>
</feature>
<proteinExistence type="predicted"/>
<dbReference type="eggNOG" id="COG2244">
    <property type="taxonomic scope" value="Bacteria"/>
</dbReference>
<evidence type="ECO:0000313" key="7">
    <source>
        <dbReference type="EMBL" id="ABB27742.1"/>
    </source>
</evidence>
<evidence type="ECO:0000256" key="6">
    <source>
        <dbReference type="SAM" id="Phobius"/>
    </source>
</evidence>
<organism evidence="7">
    <name type="scientific">Chlorobium chlorochromatii (strain CaD3)</name>
    <dbReference type="NCBI Taxonomy" id="340177"/>
    <lineage>
        <taxon>Bacteria</taxon>
        <taxon>Pseudomonadati</taxon>
        <taxon>Chlorobiota</taxon>
        <taxon>Chlorobiia</taxon>
        <taxon>Chlorobiales</taxon>
        <taxon>Chlorobiaceae</taxon>
        <taxon>Chlorobium/Pelodictyon group</taxon>
        <taxon>Chlorobium</taxon>
    </lineage>
</organism>
<feature type="transmembrane region" description="Helical" evidence="6">
    <location>
        <begin position="383"/>
        <end position="404"/>
    </location>
</feature>
<feature type="transmembrane region" description="Helical" evidence="6">
    <location>
        <begin position="87"/>
        <end position="114"/>
    </location>
</feature>
<evidence type="ECO:0000256" key="1">
    <source>
        <dbReference type="ARBA" id="ARBA00004651"/>
    </source>
</evidence>
<dbReference type="PANTHER" id="PTHR30250:SF11">
    <property type="entry name" value="O-ANTIGEN TRANSPORTER-RELATED"/>
    <property type="match status" value="1"/>
</dbReference>
<dbReference type="OrthoDB" id="9814608at2"/>
<dbReference type="KEGG" id="cch:Cag_0469"/>
<dbReference type="STRING" id="340177.Cag_0469"/>
<protein>
    <submittedName>
        <fullName evidence="7">Polysaccharide biosynthesis protein</fullName>
    </submittedName>
</protein>
<reference evidence="7" key="1">
    <citation type="submission" date="2005-08" db="EMBL/GenBank/DDBJ databases">
        <title>Complete sequence of Chlorobium chlorochromatii CaD3.</title>
        <authorList>
            <person name="Copeland A."/>
            <person name="Lucas S."/>
            <person name="Lapidus A."/>
            <person name="Barry K."/>
            <person name="Detter J.C."/>
            <person name="Glavina T."/>
            <person name="Hammon N."/>
            <person name="Israni S."/>
            <person name="Pitluck S."/>
            <person name="Bryant D."/>
            <person name="Schmutz J."/>
            <person name="Larimer F."/>
            <person name="Land M."/>
            <person name="Kyrpides N."/>
            <person name="Ivanova N."/>
            <person name="Richardson P."/>
        </authorList>
    </citation>
    <scope>NUCLEOTIDE SEQUENCE [LARGE SCALE GENOMIC DNA]</scope>
    <source>
        <strain evidence="7">CaD3</strain>
    </source>
</reference>
<feature type="transmembrane region" description="Helical" evidence="6">
    <location>
        <begin position="410"/>
        <end position="431"/>
    </location>
</feature>
<sequence length="511" mass="55841">MAALSKLKLLFKDTVIYGASTILARSLNYVLVPVYANTLSTFENGIQTIIYANIALANVLFSYGLETSYLKVAADTHREGSEGEKPLFSTAVLTLLATSTLFALLIVLLAPWIGALVGLDSGAAPFVRYAALILWLDTMLVIPFAELRLRRKALHFATARLLGVVAVVLCALLFIVVMKVGLSGVFLAEAAGSVVSLLVVLPLFRGFRFGFSGQQLREMLRIGLPYVPTGIAGLLIHLIDRNILIRIAPSDIERLYGAGYQPSDIVGIYGRIAAFGVVLQLVIQVFRFAWQPFFLQHGKEPDAQQLFHHVLSISTLLTMVLALSATFFVPDLVRYHYGGAFYLLPPPYWIGLSILPAIFLSYVFDMVSTNLSAGLLLTGNTRYLPVVTFAGAVVTALSCWWLVPLYGMDGAAYAIVAGTVVMSVVMGYYSLRFFPVSHDWAKLLLLLLTGIGMVLVQRQSEALLSAPAQVIGVKVGLVLLYLALALFLFRNKATRLLKQVRHRNSSPHVVS</sequence>
<feature type="transmembrane region" description="Helical" evidence="6">
    <location>
        <begin position="349"/>
        <end position="371"/>
    </location>
</feature>
<evidence type="ECO:0000256" key="5">
    <source>
        <dbReference type="ARBA" id="ARBA00023136"/>
    </source>
</evidence>
<dbReference type="Pfam" id="PF01943">
    <property type="entry name" value="Polysacc_synt"/>
    <property type="match status" value="1"/>
</dbReference>
<feature type="transmembrane region" description="Helical" evidence="6">
    <location>
        <begin position="268"/>
        <end position="290"/>
    </location>
</feature>
<accession>Q3ATD3</accession>
<comment type="subcellular location">
    <subcellularLocation>
        <location evidence="1">Cell membrane</location>
        <topology evidence="1">Multi-pass membrane protein</topology>
    </subcellularLocation>
</comment>
<evidence type="ECO:0000256" key="2">
    <source>
        <dbReference type="ARBA" id="ARBA00022475"/>
    </source>
</evidence>
<dbReference type="GO" id="GO:0005886">
    <property type="term" value="C:plasma membrane"/>
    <property type="evidence" value="ECO:0007669"/>
    <property type="project" value="UniProtKB-SubCell"/>
</dbReference>
<keyword evidence="2" id="KW-1003">Cell membrane</keyword>
<name>Q3ATD3_CHLCH</name>
<keyword evidence="4 6" id="KW-1133">Transmembrane helix</keyword>
<feature type="transmembrane region" description="Helical" evidence="6">
    <location>
        <begin position="224"/>
        <end position="248"/>
    </location>
</feature>